<dbReference type="InterPro" id="IPR011009">
    <property type="entry name" value="Kinase-like_dom_sf"/>
</dbReference>
<dbReference type="InterPro" id="IPR036940">
    <property type="entry name" value="PI3/4_kinase_cat_sf"/>
</dbReference>
<dbReference type="KEGG" id="mis:MICPUN_88613"/>
<keyword evidence="4" id="KW-0418">Kinase</keyword>
<dbReference type="GO" id="GO:0048015">
    <property type="term" value="P:phosphatidylinositol-mediated signaling"/>
    <property type="evidence" value="ECO:0007669"/>
    <property type="project" value="TreeGrafter"/>
</dbReference>
<accession>C1EI39</accession>
<name>C1EI39_MICCC</name>
<dbReference type="AlphaFoldDB" id="C1EI39"/>
<dbReference type="STRING" id="296587.C1EI39"/>
<keyword evidence="8" id="KW-1185">Reference proteome</keyword>
<dbReference type="InterPro" id="IPR018936">
    <property type="entry name" value="PI3/4_kinase_CS"/>
</dbReference>
<dbReference type="PROSITE" id="PS50290">
    <property type="entry name" value="PI3_4_KINASE_3"/>
    <property type="match status" value="1"/>
</dbReference>
<feature type="region of interest" description="Disordered" evidence="5">
    <location>
        <begin position="13"/>
        <end position="62"/>
    </location>
</feature>
<dbReference type="InterPro" id="IPR015433">
    <property type="entry name" value="PI3/4_kinase"/>
</dbReference>
<dbReference type="Pfam" id="PF00454">
    <property type="entry name" value="PI3_PI4_kinase"/>
    <property type="match status" value="1"/>
</dbReference>
<dbReference type="EC" id="2.7.1.67" evidence="2"/>
<dbReference type="CDD" id="cd05168">
    <property type="entry name" value="PI4Kc_III_beta"/>
    <property type="match status" value="1"/>
</dbReference>
<dbReference type="GO" id="GO:0016020">
    <property type="term" value="C:membrane"/>
    <property type="evidence" value="ECO:0007669"/>
    <property type="project" value="TreeGrafter"/>
</dbReference>
<evidence type="ECO:0000256" key="2">
    <source>
        <dbReference type="ARBA" id="ARBA00012169"/>
    </source>
</evidence>
<dbReference type="FunFam" id="1.10.1070.11:FF:000016">
    <property type="entry name" value="PIK1p Phosphatidylinositol 4-kinase"/>
    <property type="match status" value="1"/>
</dbReference>
<dbReference type="EMBL" id="CP001333">
    <property type="protein sequence ID" value="ACO67616.1"/>
    <property type="molecule type" value="Genomic_DNA"/>
</dbReference>
<dbReference type="GO" id="GO:0004430">
    <property type="term" value="F:1-phosphatidylinositol 4-kinase activity"/>
    <property type="evidence" value="ECO:0007669"/>
    <property type="project" value="UniProtKB-EC"/>
</dbReference>
<evidence type="ECO:0000313" key="8">
    <source>
        <dbReference type="Proteomes" id="UP000002009"/>
    </source>
</evidence>
<dbReference type="InParanoid" id="C1EI39"/>
<sequence>MAEAIHHEIHAPLEALDATAAPPALTPTRPRSADASRPAPLEPGSPTTPQIPSPWKRSAGGLGEKWCDKVERVRSSSPYGTLPGWSLKPVIIKAGDNCRQELLAIQLTQQFRQIYRESGLPLWIRPFEVIAQSTTSAFIEAVTDAPSIHAIKSRAPRGTSLRQHFEARFGAPGQPRFRQAQRNFVESLAGYSILTYILQVKDRHNGNILLHDDGHLIHIDFNFMLSTSPGGINFESSPFKLTREYLEVMDSDDTGAASEAFNYYKVLCIQGYLSVRKHAERIVQLVEMMSASGCPCFKAGPKVLQNLRRRFNMECTEEQCVEIMLGLISDSMDAWCTRQYDFYQRVLNGIL</sequence>
<dbReference type="OrthoDB" id="10264149at2759"/>
<evidence type="ECO:0000256" key="5">
    <source>
        <dbReference type="SAM" id="MobiDB-lite"/>
    </source>
</evidence>
<dbReference type="OMA" id="HETDIAY"/>
<protein>
    <recommendedName>
        <fullName evidence="2">1-phosphatidylinositol 4-kinase</fullName>
        <ecNumber evidence="2">2.7.1.67</ecNumber>
    </recommendedName>
</protein>
<reference evidence="7 8" key="1">
    <citation type="journal article" date="2009" name="Science">
        <title>Green evolution and dynamic adaptations revealed by genomes of the marine picoeukaryotes Micromonas.</title>
        <authorList>
            <person name="Worden A.Z."/>
            <person name="Lee J.H."/>
            <person name="Mock T."/>
            <person name="Rouze P."/>
            <person name="Simmons M.P."/>
            <person name="Aerts A.L."/>
            <person name="Allen A.E."/>
            <person name="Cuvelier M.L."/>
            <person name="Derelle E."/>
            <person name="Everett M.V."/>
            <person name="Foulon E."/>
            <person name="Grimwood J."/>
            <person name="Gundlach H."/>
            <person name="Henrissat B."/>
            <person name="Napoli C."/>
            <person name="McDonald S.M."/>
            <person name="Parker M.S."/>
            <person name="Rombauts S."/>
            <person name="Salamov A."/>
            <person name="Von Dassow P."/>
            <person name="Badger J.H."/>
            <person name="Coutinho P.M."/>
            <person name="Demir E."/>
            <person name="Dubchak I."/>
            <person name="Gentemann C."/>
            <person name="Eikrem W."/>
            <person name="Gready J.E."/>
            <person name="John U."/>
            <person name="Lanier W."/>
            <person name="Lindquist E.A."/>
            <person name="Lucas S."/>
            <person name="Mayer K.F."/>
            <person name="Moreau H."/>
            <person name="Not F."/>
            <person name="Otillar R."/>
            <person name="Panaud O."/>
            <person name="Pangilinan J."/>
            <person name="Paulsen I."/>
            <person name="Piegu B."/>
            <person name="Poliakov A."/>
            <person name="Robbens S."/>
            <person name="Schmutz J."/>
            <person name="Toulza E."/>
            <person name="Wyss T."/>
            <person name="Zelensky A."/>
            <person name="Zhou K."/>
            <person name="Armbrust E.V."/>
            <person name="Bhattacharya D."/>
            <person name="Goodenough U.W."/>
            <person name="Van de Peer Y."/>
            <person name="Grigoriev I.V."/>
        </authorList>
    </citation>
    <scope>NUCLEOTIDE SEQUENCE [LARGE SCALE GENOMIC DNA]</scope>
    <source>
        <strain evidence="8">RCC299 / NOUM17</strain>
    </source>
</reference>
<gene>
    <name evidence="7" type="ORF">MICPUN_88613</name>
</gene>
<comment type="catalytic activity">
    <reaction evidence="1">
        <text>a 1,2-diacyl-sn-glycero-3-phospho-(1D-myo-inositol) + ATP = a 1,2-diacyl-sn-glycero-3-phospho-(1D-myo-inositol 4-phosphate) + ADP + H(+)</text>
        <dbReference type="Rhea" id="RHEA:19877"/>
        <dbReference type="ChEBI" id="CHEBI:15378"/>
        <dbReference type="ChEBI" id="CHEBI:30616"/>
        <dbReference type="ChEBI" id="CHEBI:57880"/>
        <dbReference type="ChEBI" id="CHEBI:58178"/>
        <dbReference type="ChEBI" id="CHEBI:456216"/>
        <dbReference type="EC" id="2.7.1.67"/>
    </reaction>
</comment>
<evidence type="ECO:0000256" key="1">
    <source>
        <dbReference type="ARBA" id="ARBA00001686"/>
    </source>
</evidence>
<dbReference type="Gene3D" id="3.30.1010.10">
    <property type="entry name" value="Phosphatidylinositol 3-kinase Catalytic Subunit, Chain A, domain 4"/>
    <property type="match status" value="1"/>
</dbReference>
<dbReference type="GO" id="GO:0005737">
    <property type="term" value="C:cytoplasm"/>
    <property type="evidence" value="ECO:0007669"/>
    <property type="project" value="TreeGrafter"/>
</dbReference>
<proteinExistence type="predicted"/>
<dbReference type="SMART" id="SM00146">
    <property type="entry name" value="PI3Kc"/>
    <property type="match status" value="1"/>
</dbReference>
<evidence type="ECO:0000259" key="6">
    <source>
        <dbReference type="PROSITE" id="PS50290"/>
    </source>
</evidence>
<evidence type="ECO:0000256" key="4">
    <source>
        <dbReference type="ARBA" id="ARBA00022777"/>
    </source>
</evidence>
<evidence type="ECO:0000313" key="7">
    <source>
        <dbReference type="EMBL" id="ACO67616.1"/>
    </source>
</evidence>
<dbReference type="InterPro" id="IPR000403">
    <property type="entry name" value="PI3/4_kinase_cat_dom"/>
</dbReference>
<dbReference type="PANTHER" id="PTHR10048:SF22">
    <property type="entry name" value="PHOSPHATIDYLINOSITOL 4-KINASE BETA"/>
    <property type="match status" value="1"/>
</dbReference>
<dbReference type="Gene3D" id="1.10.1070.11">
    <property type="entry name" value="Phosphatidylinositol 3-/4-kinase, catalytic domain"/>
    <property type="match status" value="1"/>
</dbReference>
<dbReference type="GO" id="GO:0046854">
    <property type="term" value="P:phosphatidylinositol phosphate biosynthetic process"/>
    <property type="evidence" value="ECO:0007669"/>
    <property type="project" value="InterPro"/>
</dbReference>
<evidence type="ECO:0000256" key="3">
    <source>
        <dbReference type="ARBA" id="ARBA00022679"/>
    </source>
</evidence>
<dbReference type="Proteomes" id="UP000002009">
    <property type="component" value="Chromosome 15"/>
</dbReference>
<keyword evidence="3" id="KW-0808">Transferase</keyword>
<feature type="domain" description="PI3K/PI4K catalytic" evidence="6">
    <location>
        <begin position="67"/>
        <end position="336"/>
    </location>
</feature>
<dbReference type="InterPro" id="IPR057754">
    <property type="entry name" value="PI4-kinase_beta/PIK1_cat"/>
</dbReference>
<dbReference type="eggNOG" id="KOG0903">
    <property type="taxonomic scope" value="Eukaryota"/>
</dbReference>
<dbReference type="PANTHER" id="PTHR10048">
    <property type="entry name" value="PHOSPHATIDYLINOSITOL KINASE"/>
    <property type="match status" value="1"/>
</dbReference>
<dbReference type="RefSeq" id="XP_002506358.1">
    <property type="nucleotide sequence ID" value="XM_002506312.1"/>
</dbReference>
<organism evidence="7 8">
    <name type="scientific">Micromonas commoda (strain RCC299 / NOUM17 / CCMP2709)</name>
    <name type="common">Picoplanktonic green alga</name>
    <dbReference type="NCBI Taxonomy" id="296587"/>
    <lineage>
        <taxon>Eukaryota</taxon>
        <taxon>Viridiplantae</taxon>
        <taxon>Chlorophyta</taxon>
        <taxon>Mamiellophyceae</taxon>
        <taxon>Mamiellales</taxon>
        <taxon>Mamiellaceae</taxon>
        <taxon>Micromonas</taxon>
    </lineage>
</organism>
<dbReference type="GeneID" id="8249464"/>
<dbReference type="PROSITE" id="PS00916">
    <property type="entry name" value="PI3_4_KINASE_2"/>
    <property type="match status" value="1"/>
</dbReference>
<feature type="compositionally biased region" description="Low complexity" evidence="5">
    <location>
        <begin position="13"/>
        <end position="30"/>
    </location>
</feature>
<dbReference type="SUPFAM" id="SSF56112">
    <property type="entry name" value="Protein kinase-like (PK-like)"/>
    <property type="match status" value="1"/>
</dbReference>